<accession>A0A5E7N008</accession>
<name>A0A5E7N008_PSEFL</name>
<gene>
    <name evidence="1" type="ORF">PS880_04309</name>
</gene>
<proteinExistence type="predicted"/>
<protein>
    <submittedName>
        <fullName evidence="1">Uncharacterized protein</fullName>
    </submittedName>
</protein>
<dbReference type="AlphaFoldDB" id="A0A5E7N008"/>
<reference evidence="1 2" key="1">
    <citation type="submission" date="2019-09" db="EMBL/GenBank/DDBJ databases">
        <authorList>
            <person name="Chandra G."/>
            <person name="Truman W A."/>
        </authorList>
    </citation>
    <scope>NUCLEOTIDE SEQUENCE [LARGE SCALE GENOMIC DNA]</scope>
    <source>
        <strain evidence="1">PS880</strain>
    </source>
</reference>
<organism evidence="1 2">
    <name type="scientific">Pseudomonas fluorescens</name>
    <dbReference type="NCBI Taxonomy" id="294"/>
    <lineage>
        <taxon>Bacteria</taxon>
        <taxon>Pseudomonadati</taxon>
        <taxon>Pseudomonadota</taxon>
        <taxon>Gammaproteobacteria</taxon>
        <taxon>Pseudomonadales</taxon>
        <taxon>Pseudomonadaceae</taxon>
        <taxon>Pseudomonas</taxon>
    </lineage>
</organism>
<dbReference type="Proteomes" id="UP000375525">
    <property type="component" value="Unassembled WGS sequence"/>
</dbReference>
<evidence type="ECO:0000313" key="2">
    <source>
        <dbReference type="Proteomes" id="UP000375525"/>
    </source>
</evidence>
<sequence length="155" mass="16230">MSMTELEVGAGYEVSNPPILEMQPGEPHHQLGRFFTVVALENGGARVYDGAYDSGVSTVHLPADIVSRLSIQKLDKTAETAVVDLMTALVSSAAAANEQRVLVAGHNSADDAVDASHRFFAQFLSGQIKGLAAKGVINPNLAVIMTVLATGVELA</sequence>
<dbReference type="OrthoDB" id="6903467at2"/>
<evidence type="ECO:0000313" key="1">
    <source>
        <dbReference type="EMBL" id="VVP30445.1"/>
    </source>
</evidence>
<dbReference type="RefSeq" id="WP_150781376.1">
    <property type="nucleotide sequence ID" value="NZ_CABVIH010000023.1"/>
</dbReference>
<dbReference type="EMBL" id="CABVIH010000023">
    <property type="protein sequence ID" value="VVP30445.1"/>
    <property type="molecule type" value="Genomic_DNA"/>
</dbReference>